<dbReference type="CDD" id="cd00067">
    <property type="entry name" value="GAL4"/>
    <property type="match status" value="1"/>
</dbReference>
<keyword evidence="4" id="KW-0539">Nucleus</keyword>
<evidence type="ECO:0000256" key="3">
    <source>
        <dbReference type="ARBA" id="ARBA00023163"/>
    </source>
</evidence>
<dbReference type="Gene3D" id="4.10.240.10">
    <property type="entry name" value="Zn(2)-C6 fungal-type DNA-binding domain"/>
    <property type="match status" value="1"/>
</dbReference>
<evidence type="ECO:0000313" key="6">
    <source>
        <dbReference type="EMBL" id="KAJ5169235.1"/>
    </source>
</evidence>
<dbReference type="PANTHER" id="PTHR38111:SF11">
    <property type="entry name" value="TRANSCRIPTION FACTOR DOMAIN-CONTAINING PROTEIN-RELATED"/>
    <property type="match status" value="1"/>
</dbReference>
<dbReference type="RefSeq" id="XP_056545696.1">
    <property type="nucleotide sequence ID" value="XM_056686954.1"/>
</dbReference>
<feature type="domain" description="Zn(2)-C6 fungal-type" evidence="5">
    <location>
        <begin position="9"/>
        <end position="36"/>
    </location>
</feature>
<evidence type="ECO:0000256" key="4">
    <source>
        <dbReference type="ARBA" id="ARBA00023242"/>
    </source>
</evidence>
<evidence type="ECO:0000259" key="5">
    <source>
        <dbReference type="PROSITE" id="PS50048"/>
    </source>
</evidence>
<evidence type="ECO:0000256" key="1">
    <source>
        <dbReference type="ARBA" id="ARBA00023015"/>
    </source>
</evidence>
<dbReference type="EMBL" id="JAPQKN010000002">
    <property type="protein sequence ID" value="KAJ5169235.1"/>
    <property type="molecule type" value="Genomic_DNA"/>
</dbReference>
<sequence>MPGVPSSKGCDACRRVKKKCDELKPCSRCRRLQILCIGSGQQRFKFKNTESGLTKMTQAEPRRTRAVISPATTVANSFQILMQIPGDKLAALFANTLANTDVRYDITYYGVFLKEIPRRLGHSVALDASVKAVVTAYPYFRHQNFGADAYMEYCNSLRALRESLNDPVQARSLDTLCAVYLISICQSWLGRYDDKLKSHGEAIAHLLKITDLRKCKSSFEKEMIVTLTVPVILEAVINPRIQMDSKWWDDVTRRFSGAPRPRNADPPQSSSTLSTFANLPEWIRHPDPHIPEIAAVYLTMRDDAEKMRRYLDRWSNVASNSFTDPAAVNHCRHQAGYTLVITLALILNTLLRAFDPTNTFLTAESLSFCSEMIREAEAACRYRPLGAAYVALCLVVGCSAAEDPHQLARLQALLADYSTDFKEIDWIERIMWLRACFYSHHLRAQLNLNSANYSEVDGRLLDTAWHEQNSRPESCSVM</sequence>
<gene>
    <name evidence="6" type="ORF">N7482_004829</name>
</gene>
<evidence type="ECO:0000256" key="2">
    <source>
        <dbReference type="ARBA" id="ARBA00023125"/>
    </source>
</evidence>
<dbReference type="PANTHER" id="PTHR38111">
    <property type="entry name" value="ZN(2)-C6 FUNGAL-TYPE DOMAIN-CONTAINING PROTEIN-RELATED"/>
    <property type="match status" value="1"/>
</dbReference>
<dbReference type="InterPro" id="IPR036864">
    <property type="entry name" value="Zn2-C6_fun-type_DNA-bd_sf"/>
</dbReference>
<dbReference type="GO" id="GO:0008270">
    <property type="term" value="F:zinc ion binding"/>
    <property type="evidence" value="ECO:0007669"/>
    <property type="project" value="InterPro"/>
</dbReference>
<dbReference type="SMART" id="SM00066">
    <property type="entry name" value="GAL4"/>
    <property type="match status" value="1"/>
</dbReference>
<dbReference type="GeneID" id="81426130"/>
<dbReference type="Pfam" id="PF00172">
    <property type="entry name" value="Zn_clus"/>
    <property type="match status" value="1"/>
</dbReference>
<reference evidence="6" key="1">
    <citation type="submission" date="2022-11" db="EMBL/GenBank/DDBJ databases">
        <authorList>
            <person name="Petersen C."/>
        </authorList>
    </citation>
    <scope>NUCLEOTIDE SEQUENCE</scope>
    <source>
        <strain evidence="6">IBT 26290</strain>
    </source>
</reference>
<dbReference type="InterPro" id="IPR001138">
    <property type="entry name" value="Zn2Cys6_DnaBD"/>
</dbReference>
<dbReference type="GO" id="GO:0000981">
    <property type="term" value="F:DNA-binding transcription factor activity, RNA polymerase II-specific"/>
    <property type="evidence" value="ECO:0007669"/>
    <property type="project" value="InterPro"/>
</dbReference>
<dbReference type="InterPro" id="IPR053178">
    <property type="entry name" value="Osmoadaptation_assoc"/>
</dbReference>
<keyword evidence="1" id="KW-0805">Transcription regulation</keyword>
<organism evidence="6 7">
    <name type="scientific">Penicillium canariense</name>
    <dbReference type="NCBI Taxonomy" id="189055"/>
    <lineage>
        <taxon>Eukaryota</taxon>
        <taxon>Fungi</taxon>
        <taxon>Dikarya</taxon>
        <taxon>Ascomycota</taxon>
        <taxon>Pezizomycotina</taxon>
        <taxon>Eurotiomycetes</taxon>
        <taxon>Eurotiomycetidae</taxon>
        <taxon>Eurotiales</taxon>
        <taxon>Aspergillaceae</taxon>
        <taxon>Penicillium</taxon>
    </lineage>
</organism>
<reference evidence="6" key="2">
    <citation type="journal article" date="2023" name="IMA Fungus">
        <title>Comparative genomic study of the Penicillium genus elucidates a diverse pangenome and 15 lateral gene transfer events.</title>
        <authorList>
            <person name="Petersen C."/>
            <person name="Sorensen T."/>
            <person name="Nielsen M.R."/>
            <person name="Sondergaard T.E."/>
            <person name="Sorensen J.L."/>
            <person name="Fitzpatrick D.A."/>
            <person name="Frisvad J.C."/>
            <person name="Nielsen K.L."/>
        </authorList>
    </citation>
    <scope>NUCLEOTIDE SEQUENCE</scope>
    <source>
        <strain evidence="6">IBT 26290</strain>
    </source>
</reference>
<name>A0A9W9I9X9_9EURO</name>
<comment type="caution">
    <text evidence="6">The sequence shown here is derived from an EMBL/GenBank/DDBJ whole genome shotgun (WGS) entry which is preliminary data.</text>
</comment>
<keyword evidence="3" id="KW-0804">Transcription</keyword>
<dbReference type="SUPFAM" id="SSF57701">
    <property type="entry name" value="Zn2/Cys6 DNA-binding domain"/>
    <property type="match status" value="1"/>
</dbReference>
<dbReference type="AlphaFoldDB" id="A0A9W9I9X9"/>
<proteinExistence type="predicted"/>
<dbReference type="PROSITE" id="PS50048">
    <property type="entry name" value="ZN2_CY6_FUNGAL_2"/>
    <property type="match status" value="1"/>
</dbReference>
<accession>A0A9W9I9X9</accession>
<evidence type="ECO:0000313" key="7">
    <source>
        <dbReference type="Proteomes" id="UP001149163"/>
    </source>
</evidence>
<dbReference type="GO" id="GO:0003677">
    <property type="term" value="F:DNA binding"/>
    <property type="evidence" value="ECO:0007669"/>
    <property type="project" value="UniProtKB-KW"/>
</dbReference>
<dbReference type="Proteomes" id="UP001149163">
    <property type="component" value="Unassembled WGS sequence"/>
</dbReference>
<protein>
    <recommendedName>
        <fullName evidence="5">Zn(2)-C6 fungal-type domain-containing protein</fullName>
    </recommendedName>
</protein>
<dbReference type="OrthoDB" id="4314040at2759"/>
<dbReference type="PROSITE" id="PS00463">
    <property type="entry name" value="ZN2_CY6_FUNGAL_1"/>
    <property type="match status" value="1"/>
</dbReference>
<keyword evidence="7" id="KW-1185">Reference proteome</keyword>
<keyword evidence="2" id="KW-0238">DNA-binding</keyword>